<dbReference type="PANTHER" id="PTHR35307">
    <property type="entry name" value="PROTEIN, PUTATIVE-RELATED"/>
    <property type="match status" value="1"/>
</dbReference>
<comment type="caution">
    <text evidence="1">The sequence shown here is derived from an EMBL/GenBank/DDBJ whole genome shotgun (WGS) entry which is preliminary data.</text>
</comment>
<organism evidence="1 2">
    <name type="scientific">Rhododendron simsii</name>
    <name type="common">Sims's rhododendron</name>
    <dbReference type="NCBI Taxonomy" id="118357"/>
    <lineage>
        <taxon>Eukaryota</taxon>
        <taxon>Viridiplantae</taxon>
        <taxon>Streptophyta</taxon>
        <taxon>Embryophyta</taxon>
        <taxon>Tracheophyta</taxon>
        <taxon>Spermatophyta</taxon>
        <taxon>Magnoliopsida</taxon>
        <taxon>eudicotyledons</taxon>
        <taxon>Gunneridae</taxon>
        <taxon>Pentapetalae</taxon>
        <taxon>asterids</taxon>
        <taxon>Ericales</taxon>
        <taxon>Ericaceae</taxon>
        <taxon>Ericoideae</taxon>
        <taxon>Rhodoreae</taxon>
        <taxon>Rhododendron</taxon>
    </lineage>
</organism>
<reference evidence="1" key="1">
    <citation type="submission" date="2019-11" db="EMBL/GenBank/DDBJ databases">
        <authorList>
            <person name="Liu Y."/>
            <person name="Hou J."/>
            <person name="Li T.-Q."/>
            <person name="Guan C.-H."/>
            <person name="Wu X."/>
            <person name="Wu H.-Z."/>
            <person name="Ling F."/>
            <person name="Zhang R."/>
            <person name="Shi X.-G."/>
            <person name="Ren J.-P."/>
            <person name="Chen E.-F."/>
            <person name="Sun J.-M."/>
        </authorList>
    </citation>
    <scope>NUCLEOTIDE SEQUENCE</scope>
    <source>
        <strain evidence="1">Adult_tree_wgs_1</strain>
        <tissue evidence="1">Leaves</tissue>
    </source>
</reference>
<dbReference type="PANTHER" id="PTHR35307:SF3">
    <property type="entry name" value="DUF4220 DOMAIN-CONTAINING PROTEIN"/>
    <property type="match status" value="1"/>
</dbReference>
<keyword evidence="2" id="KW-1185">Reference proteome</keyword>
<dbReference type="OrthoDB" id="1915303at2759"/>
<gene>
    <name evidence="1" type="ORF">RHSIM_Rhsim04G0107700</name>
</gene>
<protein>
    <submittedName>
        <fullName evidence="1">Uncharacterized protein</fullName>
    </submittedName>
</protein>
<dbReference type="Proteomes" id="UP000626092">
    <property type="component" value="Unassembled WGS sequence"/>
</dbReference>
<dbReference type="AlphaFoldDB" id="A0A834H2Z2"/>
<proteinExistence type="predicted"/>
<accession>A0A834H2Z2</accession>
<sequence length="235" mass="26390">MLPVVTLTSIAVALPSIENHTVDQLLSSVSEGLLYTSLVEESFSYKGDDLLNLKFAANVVWAGVELNRKWWNKDLRKCLLKGRTMDGTLQTLVDIADKATIEFQRNVTGGPKVLAANSMITISQTILNDYKRSTDPHVDGHLFEKLSIMIVDILGACITNLLRVIIQKCYCSAMEERDKSVRRAAHLLGETEEILAILKHHELPSFSGDRAAYIDEWRSYMMQKDPPCSCSFIKQ</sequence>
<name>A0A834H2Z2_RHOSS</name>
<dbReference type="EMBL" id="WJXA01000004">
    <property type="protein sequence ID" value="KAF7145352.1"/>
    <property type="molecule type" value="Genomic_DNA"/>
</dbReference>
<evidence type="ECO:0000313" key="1">
    <source>
        <dbReference type="EMBL" id="KAF7145352.1"/>
    </source>
</evidence>
<evidence type="ECO:0000313" key="2">
    <source>
        <dbReference type="Proteomes" id="UP000626092"/>
    </source>
</evidence>